<dbReference type="AlphaFoldDB" id="A0A3P6RV60"/>
<reference evidence="1 2" key="1">
    <citation type="submission" date="2018-11" db="EMBL/GenBank/DDBJ databases">
        <authorList>
            <consortium name="Pathogen Informatics"/>
        </authorList>
    </citation>
    <scope>NUCLEOTIDE SEQUENCE [LARGE SCALE GENOMIC DNA]</scope>
</reference>
<proteinExistence type="predicted"/>
<protein>
    <submittedName>
        <fullName evidence="1">Uncharacterized protein</fullName>
    </submittedName>
</protein>
<accession>A0A3P6RV60</accession>
<gene>
    <name evidence="1" type="ORF">CGOC_LOCUS4431</name>
</gene>
<keyword evidence="2" id="KW-1185">Reference proteome</keyword>
<organism evidence="1 2">
    <name type="scientific">Cylicostephanus goldi</name>
    <name type="common">Nematode worm</name>
    <dbReference type="NCBI Taxonomy" id="71465"/>
    <lineage>
        <taxon>Eukaryota</taxon>
        <taxon>Metazoa</taxon>
        <taxon>Ecdysozoa</taxon>
        <taxon>Nematoda</taxon>
        <taxon>Chromadorea</taxon>
        <taxon>Rhabditida</taxon>
        <taxon>Rhabditina</taxon>
        <taxon>Rhabditomorpha</taxon>
        <taxon>Strongyloidea</taxon>
        <taxon>Strongylidae</taxon>
        <taxon>Cylicostephanus</taxon>
    </lineage>
</organism>
<dbReference type="EMBL" id="UYRV01012262">
    <property type="protein sequence ID" value="VDK58780.1"/>
    <property type="molecule type" value="Genomic_DNA"/>
</dbReference>
<dbReference type="Proteomes" id="UP000271889">
    <property type="component" value="Unassembled WGS sequence"/>
</dbReference>
<name>A0A3P6RV60_CYLGO</name>
<dbReference type="OrthoDB" id="10550273at2759"/>
<evidence type="ECO:0000313" key="1">
    <source>
        <dbReference type="EMBL" id="VDK58780.1"/>
    </source>
</evidence>
<sequence length="144" mass="16410">MQNSYWSCIGLFEMRKMCCHWHAPPYESNIINVVDVSLPGDYLQTGMSHSPTFTIYVKLFGMFYKFLAALAVLIEVVDTTVDVLVAPDLSEYDIEEIVNSVTFLSDPSLTDEQKLEKCKENNVTENPEETVKKELKFMDVGQLV</sequence>
<evidence type="ECO:0000313" key="2">
    <source>
        <dbReference type="Proteomes" id="UP000271889"/>
    </source>
</evidence>